<dbReference type="InterPro" id="IPR006084">
    <property type="entry name" value="XPG/Rad2"/>
</dbReference>
<name>A0ABR4QK93_9CEST</name>
<accession>A0ABR4QK93</accession>
<dbReference type="SUPFAM" id="SSF88723">
    <property type="entry name" value="PIN domain-like"/>
    <property type="match status" value="1"/>
</dbReference>
<dbReference type="EMBL" id="JAKROA010000002">
    <property type="protein sequence ID" value="KAL5109972.1"/>
    <property type="molecule type" value="Genomic_DNA"/>
</dbReference>
<evidence type="ECO:0000256" key="3">
    <source>
        <dbReference type="ARBA" id="ARBA00022722"/>
    </source>
</evidence>
<dbReference type="Gene3D" id="2.60.120.460">
    <property type="entry name" value="YjbQ-like"/>
    <property type="match status" value="1"/>
</dbReference>
<organism evidence="10 11">
    <name type="scientific">Taenia crassiceps</name>
    <dbReference type="NCBI Taxonomy" id="6207"/>
    <lineage>
        <taxon>Eukaryota</taxon>
        <taxon>Metazoa</taxon>
        <taxon>Spiralia</taxon>
        <taxon>Lophotrochozoa</taxon>
        <taxon>Platyhelminthes</taxon>
        <taxon>Cestoda</taxon>
        <taxon>Eucestoda</taxon>
        <taxon>Cyclophyllidea</taxon>
        <taxon>Taeniidae</taxon>
        <taxon>Taenia</taxon>
    </lineage>
</organism>
<dbReference type="InterPro" id="IPR029060">
    <property type="entry name" value="PIN-like_dom_sf"/>
</dbReference>
<dbReference type="SUPFAM" id="SSF111038">
    <property type="entry name" value="YjbQ-like"/>
    <property type="match status" value="1"/>
</dbReference>
<feature type="region of interest" description="Disordered" evidence="7">
    <location>
        <begin position="667"/>
        <end position="686"/>
    </location>
</feature>
<keyword evidence="3" id="KW-0540">Nuclease</keyword>
<dbReference type="CDD" id="cd09869">
    <property type="entry name" value="PIN_GEN1"/>
    <property type="match status" value="1"/>
</dbReference>
<dbReference type="Pfam" id="PF01894">
    <property type="entry name" value="YjbQ"/>
    <property type="match status" value="1"/>
</dbReference>
<dbReference type="InterPro" id="IPR036279">
    <property type="entry name" value="5-3_exonuclease_C_sf"/>
</dbReference>
<evidence type="ECO:0000256" key="5">
    <source>
        <dbReference type="ARBA" id="ARBA00022801"/>
    </source>
</evidence>
<dbReference type="Pfam" id="PF00752">
    <property type="entry name" value="XPG_N"/>
    <property type="match status" value="1"/>
</dbReference>
<comment type="caution">
    <text evidence="10">The sequence shown here is derived from an EMBL/GenBank/DDBJ whole genome shotgun (WGS) entry which is preliminary data.</text>
</comment>
<keyword evidence="11" id="KW-1185">Reference proteome</keyword>
<dbReference type="InterPro" id="IPR001602">
    <property type="entry name" value="UPF0047_YjbQ-like"/>
</dbReference>
<evidence type="ECO:0000256" key="2">
    <source>
        <dbReference type="ARBA" id="ARBA00005534"/>
    </source>
</evidence>
<reference evidence="10 11" key="1">
    <citation type="journal article" date="2022" name="Front. Cell. Infect. Microbiol.">
        <title>The Genomes of Two Strains of Taenia crassiceps the Animal Model for the Study of Human Cysticercosis.</title>
        <authorList>
            <person name="Bobes R.J."/>
            <person name="Estrada K."/>
            <person name="Rios-Valencia D.G."/>
            <person name="Calderon-Gallegos A."/>
            <person name="de la Torre P."/>
            <person name="Carrero J.C."/>
            <person name="Sanchez-Flores A."/>
            <person name="Laclette J.P."/>
        </authorList>
    </citation>
    <scope>NUCLEOTIDE SEQUENCE [LARGE SCALE GENOMIC DNA]</scope>
    <source>
        <strain evidence="10">WFUcys</strain>
    </source>
</reference>
<dbReference type="InterPro" id="IPR006085">
    <property type="entry name" value="XPG_DNA_repair_N"/>
</dbReference>
<protein>
    <recommendedName>
        <fullName evidence="12">XPG-I domain-containing protein</fullName>
    </recommendedName>
</protein>
<dbReference type="PANTHER" id="PTHR30615">
    <property type="entry name" value="UNCHARACTERIZED PROTEIN YJBQ-RELATED"/>
    <property type="match status" value="1"/>
</dbReference>
<dbReference type="Pfam" id="PF00867">
    <property type="entry name" value="XPG_I"/>
    <property type="match status" value="1"/>
</dbReference>
<evidence type="ECO:0000259" key="9">
    <source>
        <dbReference type="SMART" id="SM00485"/>
    </source>
</evidence>
<dbReference type="NCBIfam" id="TIGR00149">
    <property type="entry name" value="TIGR00149_YjbQ"/>
    <property type="match status" value="1"/>
</dbReference>
<dbReference type="SMART" id="SM00484">
    <property type="entry name" value="XPGI"/>
    <property type="match status" value="1"/>
</dbReference>
<dbReference type="InterPro" id="IPR006086">
    <property type="entry name" value="XPG-I_dom"/>
</dbReference>
<keyword evidence="5" id="KW-0378">Hydrolase</keyword>
<feature type="domain" description="XPG-I" evidence="8">
    <location>
        <begin position="304"/>
        <end position="381"/>
    </location>
</feature>
<dbReference type="Gene3D" id="3.40.50.1010">
    <property type="entry name" value="5'-nuclease"/>
    <property type="match status" value="1"/>
</dbReference>
<evidence type="ECO:0000259" key="8">
    <source>
        <dbReference type="SMART" id="SM00484"/>
    </source>
</evidence>
<dbReference type="SMART" id="SM00485">
    <property type="entry name" value="XPGN"/>
    <property type="match status" value="1"/>
</dbReference>
<comment type="cofactor">
    <cofactor evidence="1">
        <name>Mg(2+)</name>
        <dbReference type="ChEBI" id="CHEBI:18420"/>
    </cofactor>
</comment>
<keyword evidence="4" id="KW-0479">Metal-binding</keyword>
<dbReference type="SUPFAM" id="SSF47807">
    <property type="entry name" value="5' to 3' exonuclease, C-terminal subdomain"/>
    <property type="match status" value="1"/>
</dbReference>
<evidence type="ECO:0000256" key="1">
    <source>
        <dbReference type="ARBA" id="ARBA00001946"/>
    </source>
</evidence>
<evidence type="ECO:0008006" key="12">
    <source>
        <dbReference type="Google" id="ProtNLM"/>
    </source>
</evidence>
<gene>
    <name evidence="10" type="ORF">TcWFU_002590</name>
</gene>
<evidence type="ECO:0000256" key="7">
    <source>
        <dbReference type="SAM" id="MobiDB-lite"/>
    </source>
</evidence>
<evidence type="ECO:0000313" key="10">
    <source>
        <dbReference type="EMBL" id="KAL5109972.1"/>
    </source>
</evidence>
<evidence type="ECO:0000256" key="6">
    <source>
        <dbReference type="ARBA" id="ARBA00022842"/>
    </source>
</evidence>
<evidence type="ECO:0000256" key="4">
    <source>
        <dbReference type="ARBA" id="ARBA00022723"/>
    </source>
</evidence>
<dbReference type="PANTHER" id="PTHR30615:SF8">
    <property type="entry name" value="UPF0047 PROTEIN C4A8.02C"/>
    <property type="match status" value="1"/>
</dbReference>
<dbReference type="SMART" id="SM00279">
    <property type="entry name" value="HhH2"/>
    <property type="match status" value="1"/>
</dbReference>
<dbReference type="Proteomes" id="UP001651158">
    <property type="component" value="Unassembled WGS sequence"/>
</dbReference>
<dbReference type="Gene3D" id="1.10.150.20">
    <property type="entry name" value="5' to 3' exonuclease, C-terminal subdomain"/>
    <property type="match status" value="1"/>
</dbReference>
<evidence type="ECO:0000313" key="11">
    <source>
        <dbReference type="Proteomes" id="UP001651158"/>
    </source>
</evidence>
<dbReference type="InterPro" id="IPR008918">
    <property type="entry name" value="HhH2"/>
</dbReference>
<dbReference type="PRINTS" id="PR00853">
    <property type="entry name" value="XPGRADSUPER"/>
</dbReference>
<sequence>MSAKPGTYNAIGKVNFLLCLVGHVNDTDGDTFNVEMKRLRRVFGSESLVQPSNVFVGPYDLLVTENFLPALNIYANRTEGSLLRLYTSPQAIAYDPRINVKSNGLTISPSTDLKSLATGAAVVLPKVLAETLGSTDPRTVCALLDSVQSKADLVARVAMKLNHSALDVHPPAVIHVAAFKGMGVHGLWAILSPIQEHTPLRSLGGQKLAIDLSGWVCGDICVNQRAQTGCRLYLRNLVFRLIALLREAILPVAVTDGVAPAVKAATLARRQVSRLGNPSHGVGPASLRRSQFSYVSSKCSRLLEALGLPCIASPGEAEAMCSFLNTENLVDACVTDDGDAFLYGATLVYRQFSLDARQMESRLGLCQRSLVLLALLLGCDYWPSGVPGVGPITACKLLAQVNVDEVLRQLTAAELDTNVSAPDAVVESSNVWRSPTWQKIIFGLSGCPVTQVVNEFLSPWKTRGWQMPTEASLVWSRPDVIRAVKLCVDYIDWRPAYALAQFAPLLALWITRSASPSSCADIMQPLRIIRRRSVSYLPYLEVEWSRLKDDIWSESLVASGDSNSGLISSLHGFFTTDGYRFPVPEAEFRLAFPHLVLAFESLSLRALTFRIDTLSLTQRRGRGKQKKKSNVAVIDSVKRDLQNSSVQQAPDKALTTAFVLPPWDSSLEGSPLQAPRSTPPPPAGAIQSLAASPVENFISLRISSHFERRLILRSSLLAATPPPSPSAGEFDGFQTPARLVDRGFYYPPLPSRTTVNVPVIMASSGEGTAWYQRTITIPPRSRGCHYITDDIIKGMPEITQIKIGTLNLFMQHTSCSITLNESWDGDVKDDIEMVLNRLIPEKLNYKHSCEGPDDMPAHAKHAILSGSNVTIPITDGRMNLGTWQGVWFIEHRNQKSARKVVATLNGCKM</sequence>
<keyword evidence="6" id="KW-0460">Magnesium</keyword>
<dbReference type="InterPro" id="IPR035917">
    <property type="entry name" value="YjbQ-like_sf"/>
</dbReference>
<proteinExistence type="inferred from homology"/>
<feature type="domain" description="XPG N-terminal" evidence="9">
    <location>
        <begin position="182"/>
        <end position="277"/>
    </location>
</feature>
<comment type="similarity">
    <text evidence="2">Belongs to the UPF0047 family.</text>
</comment>